<feature type="domain" description="DUF1990" evidence="1">
    <location>
        <begin position="23"/>
        <end position="179"/>
    </location>
</feature>
<proteinExistence type="predicted"/>
<name>A0ABP7NEX9_9ACTN</name>
<evidence type="ECO:0000313" key="2">
    <source>
        <dbReference type="EMBL" id="GAA3944819.1"/>
    </source>
</evidence>
<dbReference type="Proteomes" id="UP001501000">
    <property type="component" value="Unassembled WGS sequence"/>
</dbReference>
<dbReference type="InterPro" id="IPR018960">
    <property type="entry name" value="DUF1990"/>
</dbReference>
<dbReference type="PANTHER" id="PTHR34202:SF1">
    <property type="entry name" value="UPF0548 PROTEIN"/>
    <property type="match status" value="1"/>
</dbReference>
<dbReference type="PIRSF" id="PIRSF010260">
    <property type="entry name" value="UCP010260"/>
    <property type="match status" value="1"/>
</dbReference>
<dbReference type="Pfam" id="PF09348">
    <property type="entry name" value="DUF1990"/>
    <property type="match status" value="1"/>
</dbReference>
<accession>A0ABP7NEX9</accession>
<dbReference type="PANTHER" id="PTHR34202">
    <property type="entry name" value="UPF0548 PROTEIN"/>
    <property type="match status" value="1"/>
</dbReference>
<gene>
    <name evidence="2" type="ORF">GCM10022244_60380</name>
</gene>
<sequence>MTRLLRDLARPTGPSRQAEPALTYREVGATRTPDALPRGYHHLRHSTVVGHGPAAFASAREAVATWRLHRASGARVDADARRAAPGARVVVSAGLGRLRLGVPCAVIWTVYEERRAGFAYGTLTGHPESGEESFVVELAGDGTVRFTVTAFSRPAAWYTRLGGPLVPLVQRAYARRLGRTLRRLVRT</sequence>
<organism evidence="2 3">
    <name type="scientific">Streptomyces gulbargensis</name>
    <dbReference type="NCBI Taxonomy" id="364901"/>
    <lineage>
        <taxon>Bacteria</taxon>
        <taxon>Bacillati</taxon>
        <taxon>Actinomycetota</taxon>
        <taxon>Actinomycetes</taxon>
        <taxon>Kitasatosporales</taxon>
        <taxon>Streptomycetaceae</taxon>
        <taxon>Streptomyces</taxon>
    </lineage>
</organism>
<dbReference type="InterPro" id="IPR014457">
    <property type="entry name" value="UCP010260"/>
</dbReference>
<keyword evidence="3" id="KW-1185">Reference proteome</keyword>
<evidence type="ECO:0000259" key="1">
    <source>
        <dbReference type="Pfam" id="PF09348"/>
    </source>
</evidence>
<dbReference type="EMBL" id="BAABAJ010000041">
    <property type="protein sequence ID" value="GAA3944819.1"/>
    <property type="molecule type" value="Genomic_DNA"/>
</dbReference>
<protein>
    <submittedName>
        <fullName evidence="2">DUF1990 domain-containing protein</fullName>
    </submittedName>
</protein>
<comment type="caution">
    <text evidence="2">The sequence shown here is derived from an EMBL/GenBank/DDBJ whole genome shotgun (WGS) entry which is preliminary data.</text>
</comment>
<evidence type="ECO:0000313" key="3">
    <source>
        <dbReference type="Proteomes" id="UP001501000"/>
    </source>
</evidence>
<dbReference type="RefSeq" id="WP_345289139.1">
    <property type="nucleotide sequence ID" value="NZ_BAABAJ010000041.1"/>
</dbReference>
<reference evidence="3" key="1">
    <citation type="journal article" date="2019" name="Int. J. Syst. Evol. Microbiol.">
        <title>The Global Catalogue of Microorganisms (GCM) 10K type strain sequencing project: providing services to taxonomists for standard genome sequencing and annotation.</title>
        <authorList>
            <consortium name="The Broad Institute Genomics Platform"/>
            <consortium name="The Broad Institute Genome Sequencing Center for Infectious Disease"/>
            <person name="Wu L."/>
            <person name="Ma J."/>
        </authorList>
    </citation>
    <scope>NUCLEOTIDE SEQUENCE [LARGE SCALE GENOMIC DNA]</scope>
    <source>
        <strain evidence="3">JCM 16956</strain>
    </source>
</reference>